<evidence type="ECO:0000256" key="11">
    <source>
        <dbReference type="SAM" id="SignalP"/>
    </source>
</evidence>
<dbReference type="Gene3D" id="2.60.40.2310">
    <property type="match status" value="1"/>
</dbReference>
<dbReference type="InterPro" id="IPR041469">
    <property type="entry name" value="Subtilisin-like_FN3"/>
</dbReference>
<evidence type="ECO:0000259" key="13">
    <source>
        <dbReference type="Pfam" id="PF02225"/>
    </source>
</evidence>
<keyword evidence="6 9" id="KW-0378">Hydrolase</keyword>
<gene>
    <name evidence="16" type="ORF">Asi02nite_00920</name>
</gene>
<evidence type="ECO:0000256" key="4">
    <source>
        <dbReference type="ARBA" id="ARBA00022670"/>
    </source>
</evidence>
<dbReference type="Proteomes" id="UP000604117">
    <property type="component" value="Unassembled WGS sequence"/>
</dbReference>
<keyword evidence="7 9" id="KW-0720">Serine protease</keyword>
<dbReference type="InterPro" id="IPR034197">
    <property type="entry name" value="Peptidases_S8_3"/>
</dbReference>
<dbReference type="EMBL" id="BONE01000001">
    <property type="protein sequence ID" value="GIF70574.1"/>
    <property type="molecule type" value="Genomic_DNA"/>
</dbReference>
<dbReference type="InterPro" id="IPR003137">
    <property type="entry name" value="PA_domain"/>
</dbReference>
<dbReference type="InterPro" id="IPR046450">
    <property type="entry name" value="PA_dom_sf"/>
</dbReference>
<evidence type="ECO:0000259" key="14">
    <source>
        <dbReference type="Pfam" id="PF05922"/>
    </source>
</evidence>
<evidence type="ECO:0000256" key="3">
    <source>
        <dbReference type="ARBA" id="ARBA00022525"/>
    </source>
</evidence>
<evidence type="ECO:0000256" key="2">
    <source>
        <dbReference type="ARBA" id="ARBA00011073"/>
    </source>
</evidence>
<evidence type="ECO:0000259" key="12">
    <source>
        <dbReference type="Pfam" id="PF00082"/>
    </source>
</evidence>
<feature type="signal peptide" evidence="11">
    <location>
        <begin position="1"/>
        <end position="16"/>
    </location>
</feature>
<dbReference type="SUPFAM" id="SSF52743">
    <property type="entry name" value="Subtilisin-like"/>
    <property type="match status" value="1"/>
</dbReference>
<feature type="domain" description="Inhibitor I9" evidence="14">
    <location>
        <begin position="69"/>
        <end position="133"/>
    </location>
</feature>
<dbReference type="SUPFAM" id="SSF52025">
    <property type="entry name" value="PA domain"/>
    <property type="match status" value="1"/>
</dbReference>
<feature type="domain" description="PA" evidence="13">
    <location>
        <begin position="400"/>
        <end position="493"/>
    </location>
</feature>
<evidence type="ECO:0000256" key="10">
    <source>
        <dbReference type="RuleBase" id="RU003355"/>
    </source>
</evidence>
<evidence type="ECO:0000256" key="1">
    <source>
        <dbReference type="ARBA" id="ARBA00004613"/>
    </source>
</evidence>
<dbReference type="PRINTS" id="PR00723">
    <property type="entry name" value="SUBTILISIN"/>
</dbReference>
<evidence type="ECO:0000313" key="17">
    <source>
        <dbReference type="Proteomes" id="UP000604117"/>
    </source>
</evidence>
<proteinExistence type="inferred from homology"/>
<dbReference type="InterPro" id="IPR010259">
    <property type="entry name" value="S8pro/Inhibitor_I9"/>
</dbReference>
<comment type="similarity">
    <text evidence="2 9 10">Belongs to the peptidase S8 family.</text>
</comment>
<evidence type="ECO:0000259" key="15">
    <source>
        <dbReference type="Pfam" id="PF17766"/>
    </source>
</evidence>
<dbReference type="CDD" id="cd02120">
    <property type="entry name" value="PA_subtilisin_like"/>
    <property type="match status" value="1"/>
</dbReference>
<organism evidence="16 17">
    <name type="scientific">Asanoa siamensis</name>
    <dbReference type="NCBI Taxonomy" id="926357"/>
    <lineage>
        <taxon>Bacteria</taxon>
        <taxon>Bacillati</taxon>
        <taxon>Actinomycetota</taxon>
        <taxon>Actinomycetes</taxon>
        <taxon>Micromonosporales</taxon>
        <taxon>Micromonosporaceae</taxon>
        <taxon>Asanoa</taxon>
    </lineage>
</organism>
<keyword evidence="5 11" id="KW-0732">Signal</keyword>
<dbReference type="CDD" id="cd04852">
    <property type="entry name" value="Peptidases_S8_3"/>
    <property type="match status" value="1"/>
</dbReference>
<sequence length="989" mass="101213">MSTLSAFTLTSAPAQAAPPEAPVAGGAPTQSYIVQTTDAPAATYNGGVAGLAPTRVSGGAKLDSSSRNVRAYRQHLAQSRARVLDRAGLSTSKVRHDYTLVFAGFSADLTAVEAERLKRTPGVANVWKNEIVHGETFTTPEFLGLDGQTGAWRKQFGAAEKAGEGMIIGVIDSGFWPENPSFGPLPTPRKDQKVIDAKWRGSCDPGTEAPVSCNNKVIGARWYAARGISRVNPGEFDSPRDFYGHGSHTASTAAGNHDVTATINGAVAGVISGMAPAARLSIYKVLYANAAGTQSTGNSDDIVKAIDQAVADGVDVINYSIGDNDDNFSAVELAFLNAANAGIFVAASAGNAGPGASTVDNGMPWTTTVAAGTHDRSATKTLTLGNGQVFNGVGTGPQAVTAPVVDGRTSGAPGSTEQFAAQCVSNPPQLDPAKVAGKIVLCERGNNNRVDKSLAVKNAGGVGMIQFNPTPNTLNADYHAVPSIHVDLAAGTAVKAHIAEGNATATISAASNAKVRAPIVATFSSRGPGTSTGGDLLKPDIMAPGVDVVAATGPPSHSGNLWDTSSGTSMASPHIAGIAALILAKHPNWSPMMVKSALMTTASVRDNEGQAIQDEADASNANPLEMGAGQVTPKEAFDPGLVYDSGITQWLQYSCGIGVHITSGGQDTCDTVGAVDPSDFNNPTLAVGDLAGKQTLTRTVTNVSKLPALYLPTVQAPAGFKVDVSPKIIALLPGKKQTFKVTITRTTAAFGEWAFGSLRWRDLLGHDVRSAIAVRPVPAAVPLERSGEGASGQVALPVTAGYAGTLAAQGHGLQAATVDQWNLTPNPATAFNVNAPATASDIVSVTMDVPAGTKVARFATFDADYPAGTDLDIAVYRQGAGGALTLVGQSASGTSEETVTVTEPGTYVAFVDVFAAPSAVDVKLHRWAVGAGNAGNLTVTPASQPVTVGGSATVTAAWNGLTAGQRYLGVIEYTDGTTTLGRTNLMVVA</sequence>
<evidence type="ECO:0008006" key="18">
    <source>
        <dbReference type="Google" id="ProtNLM"/>
    </source>
</evidence>
<keyword evidence="17" id="KW-1185">Reference proteome</keyword>
<feature type="active site" description="Charge relay system" evidence="9">
    <location>
        <position position="569"/>
    </location>
</feature>
<protein>
    <recommendedName>
        <fullName evidence="18">Peptidase inhibitor I9</fullName>
    </recommendedName>
</protein>
<feature type="active site" description="Charge relay system" evidence="9">
    <location>
        <position position="172"/>
    </location>
</feature>
<dbReference type="InterPro" id="IPR023828">
    <property type="entry name" value="Peptidase_S8_Ser-AS"/>
</dbReference>
<name>A0ABQ4CH12_9ACTN</name>
<dbReference type="PANTHER" id="PTHR10795">
    <property type="entry name" value="PROPROTEIN CONVERTASE SUBTILISIN/KEXIN"/>
    <property type="match status" value="1"/>
</dbReference>
<dbReference type="PROSITE" id="PS51892">
    <property type="entry name" value="SUBTILASE"/>
    <property type="match status" value="1"/>
</dbReference>
<dbReference type="Pfam" id="PF17766">
    <property type="entry name" value="fn3_6"/>
    <property type="match status" value="1"/>
</dbReference>
<keyword evidence="3" id="KW-0964">Secreted</keyword>
<dbReference type="InterPro" id="IPR036852">
    <property type="entry name" value="Peptidase_S8/S53_dom_sf"/>
</dbReference>
<evidence type="ECO:0000313" key="16">
    <source>
        <dbReference type="EMBL" id="GIF70574.1"/>
    </source>
</evidence>
<dbReference type="Gene3D" id="3.40.50.200">
    <property type="entry name" value="Peptidase S8/S53 domain"/>
    <property type="match status" value="1"/>
</dbReference>
<keyword evidence="8" id="KW-0325">Glycoprotein</keyword>
<accession>A0ABQ4CH12</accession>
<dbReference type="PROSITE" id="PS00136">
    <property type="entry name" value="SUBTILASE_ASP"/>
    <property type="match status" value="1"/>
</dbReference>
<comment type="caution">
    <text evidence="16">The sequence shown here is derived from an EMBL/GenBank/DDBJ whole genome shotgun (WGS) entry which is preliminary data.</text>
</comment>
<dbReference type="Gene3D" id="3.50.30.30">
    <property type="match status" value="1"/>
</dbReference>
<dbReference type="Pfam" id="PF05922">
    <property type="entry name" value="Inhibitor_I9"/>
    <property type="match status" value="1"/>
</dbReference>
<comment type="subcellular location">
    <subcellularLocation>
        <location evidence="1">Secreted</location>
    </subcellularLocation>
</comment>
<keyword evidence="4 9" id="KW-0645">Protease</keyword>
<feature type="domain" description="Peptidase S8/S53" evidence="12">
    <location>
        <begin position="163"/>
        <end position="610"/>
    </location>
</feature>
<feature type="active site" description="Charge relay system" evidence="9">
    <location>
        <position position="245"/>
    </location>
</feature>
<evidence type="ECO:0000256" key="6">
    <source>
        <dbReference type="ARBA" id="ARBA00022801"/>
    </source>
</evidence>
<dbReference type="InterPro" id="IPR037045">
    <property type="entry name" value="S8pro/Inhibitor_I9_sf"/>
</dbReference>
<dbReference type="InterPro" id="IPR000209">
    <property type="entry name" value="Peptidase_S8/S53_dom"/>
</dbReference>
<dbReference type="PROSITE" id="PS00138">
    <property type="entry name" value="SUBTILASE_SER"/>
    <property type="match status" value="1"/>
</dbReference>
<evidence type="ECO:0000256" key="8">
    <source>
        <dbReference type="ARBA" id="ARBA00023180"/>
    </source>
</evidence>
<evidence type="ECO:0000256" key="7">
    <source>
        <dbReference type="ARBA" id="ARBA00022825"/>
    </source>
</evidence>
<evidence type="ECO:0000256" key="9">
    <source>
        <dbReference type="PROSITE-ProRule" id="PRU01240"/>
    </source>
</evidence>
<dbReference type="InterPro" id="IPR023827">
    <property type="entry name" value="Peptidase_S8_Asp-AS"/>
</dbReference>
<evidence type="ECO:0000256" key="5">
    <source>
        <dbReference type="ARBA" id="ARBA00022729"/>
    </source>
</evidence>
<feature type="domain" description="Subtilisin-like protease fibronectin type-III" evidence="15">
    <location>
        <begin position="679"/>
        <end position="774"/>
    </location>
</feature>
<dbReference type="InterPro" id="IPR015500">
    <property type="entry name" value="Peptidase_S8_subtilisin-rel"/>
</dbReference>
<reference evidence="16 17" key="1">
    <citation type="submission" date="2021-01" db="EMBL/GenBank/DDBJ databases">
        <title>Whole genome shotgun sequence of Asanoa siamensis NBRC 107932.</title>
        <authorList>
            <person name="Komaki H."/>
            <person name="Tamura T."/>
        </authorList>
    </citation>
    <scope>NUCLEOTIDE SEQUENCE [LARGE SCALE GENOMIC DNA]</scope>
    <source>
        <strain evidence="16 17">NBRC 107932</strain>
    </source>
</reference>
<dbReference type="InterPro" id="IPR045051">
    <property type="entry name" value="SBT"/>
</dbReference>
<feature type="chain" id="PRO_5046814702" description="Peptidase inhibitor I9" evidence="11">
    <location>
        <begin position="17"/>
        <end position="989"/>
    </location>
</feature>
<dbReference type="Pfam" id="PF02225">
    <property type="entry name" value="PA"/>
    <property type="match status" value="1"/>
</dbReference>
<dbReference type="Gene3D" id="3.30.70.80">
    <property type="entry name" value="Peptidase S8 propeptide/proteinase inhibitor I9"/>
    <property type="match status" value="1"/>
</dbReference>
<dbReference type="Pfam" id="PF00082">
    <property type="entry name" value="Peptidase_S8"/>
    <property type="match status" value="1"/>
</dbReference>